<comment type="similarity">
    <text evidence="3">Belongs to the FrhG family.</text>
</comment>
<dbReference type="GO" id="GO:0051539">
    <property type="term" value="F:4 iron, 4 sulfur cluster binding"/>
    <property type="evidence" value="ECO:0007669"/>
    <property type="project" value="UniProtKB-KW"/>
</dbReference>
<dbReference type="OrthoDB" id="9786737at2"/>
<dbReference type="RefSeq" id="WP_096399887.1">
    <property type="nucleotide sequence ID" value="NZ_AP017368.1"/>
</dbReference>
<proteinExistence type="inferred from homology"/>
<dbReference type="AlphaFoldDB" id="A0A1J1DUI2"/>
<dbReference type="PANTHER" id="PTHR42989">
    <property type="entry name" value="HYDROGENASE-4 COMPONENT I"/>
    <property type="match status" value="1"/>
</dbReference>
<evidence type="ECO:0000256" key="3">
    <source>
        <dbReference type="ARBA" id="ARBA00010870"/>
    </source>
</evidence>
<evidence type="ECO:0000256" key="7">
    <source>
        <dbReference type="ARBA" id="ARBA00023014"/>
    </source>
</evidence>
<dbReference type="Pfam" id="PF01058">
    <property type="entry name" value="Oxidored_q6"/>
    <property type="match status" value="1"/>
</dbReference>
<reference evidence="9 10" key="1">
    <citation type="journal article" date="2017" name="ISME J.">
        <title>Genome of 'Ca. Desulfovibrio trichonymphae', an H2-oxidizing bacterium in a tripartite symbiotic system within a protist cell in the termite gut.</title>
        <authorList>
            <person name="Kuwahara H."/>
            <person name="Yuki M."/>
            <person name="Izawa K."/>
            <person name="Ohkuma M."/>
            <person name="Hongoh Y."/>
        </authorList>
    </citation>
    <scope>NUCLEOTIDE SEQUENCE [LARGE SCALE GENOMIC DNA]</scope>
    <source>
        <strain evidence="9 10">Rs-N31</strain>
    </source>
</reference>
<gene>
    <name evidence="9" type="primary">echF</name>
    <name evidence="9" type="ORF">RSDT_0861</name>
</gene>
<sequence>MFEIFLERFRQKTRTVAFPASLPALPPRFRGRPFIDADRCAAAGGCCSCVAACPWHAISFENTKPALDMGMCIFCGECACACPQRALVFTTDWRLASTDRDALVVRPAAYASPRQPGGQGAGLRASSGLADDDDERLYVLPELPITSVTSLAAAFARSFRLRQVTAAGCGACEADLNVLGTVVYDMGRFGIDFVASPRHADAIALTGPAPRNMRAALLDCYAAMPAPKVIIAVGACAISGGMFRRVAPPAPDSIQGAPPQCRPALFIPGCPPHPCTTLDAFLRFLDQRTPR</sequence>
<name>A0A1J1DUI2_9BACT</name>
<evidence type="ECO:0000313" key="9">
    <source>
        <dbReference type="EMBL" id="BAV92373.1"/>
    </source>
</evidence>
<organism evidence="9 10">
    <name type="scientific">Candidatus Desulfovibrio trichonymphae</name>
    <dbReference type="NCBI Taxonomy" id="1725232"/>
    <lineage>
        <taxon>Bacteria</taxon>
        <taxon>Pseudomonadati</taxon>
        <taxon>Thermodesulfobacteriota</taxon>
        <taxon>Desulfovibrionia</taxon>
        <taxon>Desulfovibrionales</taxon>
        <taxon>Desulfovibrionaceae</taxon>
        <taxon>Desulfovibrio</taxon>
    </lineage>
</organism>
<dbReference type="EMBL" id="AP017368">
    <property type="protein sequence ID" value="BAV92373.1"/>
    <property type="molecule type" value="Genomic_DNA"/>
</dbReference>
<evidence type="ECO:0000256" key="5">
    <source>
        <dbReference type="ARBA" id="ARBA00022723"/>
    </source>
</evidence>
<dbReference type="InterPro" id="IPR006137">
    <property type="entry name" value="NADH_UbQ_OxRdtase-like_20kDa"/>
</dbReference>
<evidence type="ECO:0000256" key="1">
    <source>
        <dbReference type="ARBA" id="ARBA00001966"/>
    </source>
</evidence>
<feature type="domain" description="4Fe-4S ferredoxin-type" evidence="8">
    <location>
        <begin position="63"/>
        <end position="92"/>
    </location>
</feature>
<keyword evidence="4" id="KW-0004">4Fe-4S</keyword>
<evidence type="ECO:0000256" key="4">
    <source>
        <dbReference type="ARBA" id="ARBA00022485"/>
    </source>
</evidence>
<dbReference type="GO" id="GO:0046872">
    <property type="term" value="F:metal ion binding"/>
    <property type="evidence" value="ECO:0007669"/>
    <property type="project" value="UniProtKB-KW"/>
</dbReference>
<dbReference type="Gene3D" id="3.30.70.3270">
    <property type="match status" value="1"/>
</dbReference>
<dbReference type="Pfam" id="PF00037">
    <property type="entry name" value="Fer4"/>
    <property type="match status" value="1"/>
</dbReference>
<feature type="domain" description="4Fe-4S ferredoxin-type" evidence="8">
    <location>
        <begin position="31"/>
        <end position="62"/>
    </location>
</feature>
<dbReference type="PROSITE" id="PS51379">
    <property type="entry name" value="4FE4S_FER_2"/>
    <property type="match status" value="2"/>
</dbReference>
<comment type="similarity">
    <text evidence="2">Belongs to the complex I 20 kDa subunit family.</text>
</comment>
<dbReference type="InterPro" id="IPR017896">
    <property type="entry name" value="4Fe4S_Fe-S-bd"/>
</dbReference>
<dbReference type="PANTHER" id="PTHR42989:SF1">
    <property type="entry name" value="FORMATE HYDROGENLYASE SUBUNIT 7-RELATED"/>
    <property type="match status" value="1"/>
</dbReference>
<keyword evidence="5" id="KW-0479">Metal-binding</keyword>
<evidence type="ECO:0000256" key="2">
    <source>
        <dbReference type="ARBA" id="ARBA00009173"/>
    </source>
</evidence>
<dbReference type="SUPFAM" id="SSF54862">
    <property type="entry name" value="4Fe-4S ferredoxins"/>
    <property type="match status" value="1"/>
</dbReference>
<accession>A0A1J1DUI2</accession>
<keyword evidence="10" id="KW-1185">Reference proteome</keyword>
<evidence type="ECO:0000259" key="8">
    <source>
        <dbReference type="PROSITE" id="PS51379"/>
    </source>
</evidence>
<evidence type="ECO:0000256" key="6">
    <source>
        <dbReference type="ARBA" id="ARBA00023004"/>
    </source>
</evidence>
<evidence type="ECO:0000313" key="10">
    <source>
        <dbReference type="Proteomes" id="UP000242645"/>
    </source>
</evidence>
<dbReference type="Gene3D" id="3.40.50.12280">
    <property type="match status" value="1"/>
</dbReference>
<keyword evidence="6" id="KW-0408">Iron</keyword>
<dbReference type="Proteomes" id="UP000242645">
    <property type="component" value="Chromosome"/>
</dbReference>
<dbReference type="PROSITE" id="PS00198">
    <property type="entry name" value="4FE4S_FER_1"/>
    <property type="match status" value="1"/>
</dbReference>
<comment type="cofactor">
    <cofactor evidence="1">
        <name>[4Fe-4S] cluster</name>
        <dbReference type="ChEBI" id="CHEBI:49883"/>
    </cofactor>
</comment>
<dbReference type="KEGG" id="dtr:RSDT_0861"/>
<dbReference type="SUPFAM" id="SSF56770">
    <property type="entry name" value="HydA/Nqo6-like"/>
    <property type="match status" value="1"/>
</dbReference>
<keyword evidence="7" id="KW-0411">Iron-sulfur</keyword>
<dbReference type="InterPro" id="IPR052375">
    <property type="entry name" value="Complex_I_20kDa-like"/>
</dbReference>
<dbReference type="InterPro" id="IPR017900">
    <property type="entry name" value="4Fe4S_Fe_S_CS"/>
</dbReference>
<protein>
    <submittedName>
        <fullName evidence="9">H+-translocating [NiFe] hydrogenase complex, iron-sulfur subunit EchF</fullName>
    </submittedName>
</protein>